<comment type="domain">
    <text evidence="9">The HXXXXD motif is essential for acyltransferase activity and may constitute the binding site for the phosphate moiety of the glycerol-3-phosphate.</text>
</comment>
<feature type="transmembrane region" description="Helical" evidence="10">
    <location>
        <begin position="6"/>
        <end position="25"/>
    </location>
</feature>
<dbReference type="SMART" id="SM00563">
    <property type="entry name" value="PlsC"/>
    <property type="match status" value="1"/>
</dbReference>
<comment type="catalytic activity">
    <reaction evidence="1 9">
        <text>a 1-acyl-sn-glycero-3-phosphate + an acyl-CoA = a 1,2-diacyl-sn-glycero-3-phosphate + CoA</text>
        <dbReference type="Rhea" id="RHEA:19709"/>
        <dbReference type="ChEBI" id="CHEBI:57287"/>
        <dbReference type="ChEBI" id="CHEBI:57970"/>
        <dbReference type="ChEBI" id="CHEBI:58342"/>
        <dbReference type="ChEBI" id="CHEBI:58608"/>
        <dbReference type="EC" id="2.3.1.51"/>
    </reaction>
</comment>
<keyword evidence="13" id="KW-1185">Reference proteome</keyword>
<dbReference type="NCBIfam" id="TIGR00530">
    <property type="entry name" value="AGP_acyltrn"/>
    <property type="match status" value="1"/>
</dbReference>
<sequence length="246" mass="28077">MLAVIRIILASILSVSICILGIIYCILRPRHPNNTAFLGRLFGSMAPIFGITVEIRNLLKDKLPKNCIYISNHQNNYDMVTVSCIVPPRTITVGKKNLLWIPLFGQLYWLCGNILINRSRRFTAYNTVLKIVRSIKVDNISLWVFPEGKRSFNKGLLPFKTSIFHAAISNKIPIVPICVSNLNNKVKLNRWSNGVVIIEIMPPIDTAGYNLSQVRYVTKYCYMIMKNRIDSLSKESLQREDHNLVN</sequence>
<dbReference type="SUPFAM" id="SSF69593">
    <property type="entry name" value="Glycerol-3-phosphate (1)-acyltransferase"/>
    <property type="match status" value="1"/>
</dbReference>
<evidence type="ECO:0000313" key="12">
    <source>
        <dbReference type="EMBL" id="URJ25154.1"/>
    </source>
</evidence>
<keyword evidence="9" id="KW-0444">Lipid biosynthesis</keyword>
<feature type="transmembrane region" description="Helical" evidence="10">
    <location>
        <begin position="98"/>
        <end position="116"/>
    </location>
</feature>
<dbReference type="GO" id="GO:0003841">
    <property type="term" value="F:1-acylglycerol-3-phosphate O-acyltransferase activity"/>
    <property type="evidence" value="ECO:0007669"/>
    <property type="project" value="UniProtKB-EC"/>
</dbReference>
<evidence type="ECO:0000256" key="1">
    <source>
        <dbReference type="ARBA" id="ARBA00001141"/>
    </source>
</evidence>
<keyword evidence="10" id="KW-0812">Transmembrane</keyword>
<name>A0ABY4ST49_9ENTR</name>
<dbReference type="PANTHER" id="PTHR10434">
    <property type="entry name" value="1-ACYL-SN-GLYCEROL-3-PHOSPHATE ACYLTRANSFERASE"/>
    <property type="match status" value="1"/>
</dbReference>
<evidence type="ECO:0000256" key="5">
    <source>
        <dbReference type="ARBA" id="ARBA00013211"/>
    </source>
</evidence>
<evidence type="ECO:0000256" key="6">
    <source>
        <dbReference type="ARBA" id="ARBA00016139"/>
    </source>
</evidence>
<feature type="transmembrane region" description="Helical" evidence="10">
    <location>
        <begin position="37"/>
        <end position="55"/>
    </location>
</feature>
<keyword evidence="9" id="KW-0594">Phospholipid biosynthesis</keyword>
<evidence type="ECO:0000259" key="11">
    <source>
        <dbReference type="SMART" id="SM00563"/>
    </source>
</evidence>
<evidence type="ECO:0000256" key="9">
    <source>
        <dbReference type="RuleBase" id="RU361267"/>
    </source>
</evidence>
<evidence type="ECO:0000256" key="3">
    <source>
        <dbReference type="ARBA" id="ARBA00005189"/>
    </source>
</evidence>
<feature type="domain" description="Phospholipid/glycerol acyltransferase" evidence="11">
    <location>
        <begin position="67"/>
        <end position="182"/>
    </location>
</feature>
<keyword evidence="10" id="KW-0472">Membrane</keyword>
<evidence type="ECO:0000256" key="10">
    <source>
        <dbReference type="SAM" id="Phobius"/>
    </source>
</evidence>
<keyword evidence="7 9" id="KW-0808">Transferase</keyword>
<protein>
    <recommendedName>
        <fullName evidence="6 9">1-acyl-sn-glycerol-3-phosphate acyltransferase</fullName>
        <ecNumber evidence="5 9">2.3.1.51</ecNumber>
    </recommendedName>
</protein>
<evidence type="ECO:0000256" key="4">
    <source>
        <dbReference type="ARBA" id="ARBA00008655"/>
    </source>
</evidence>
<dbReference type="EC" id="2.3.1.51" evidence="5 9"/>
<dbReference type="RefSeq" id="WP_250223285.1">
    <property type="nucleotide sequence ID" value="NZ_CP097762.1"/>
</dbReference>
<evidence type="ECO:0000256" key="7">
    <source>
        <dbReference type="ARBA" id="ARBA00022679"/>
    </source>
</evidence>
<dbReference type="EMBL" id="CP097762">
    <property type="protein sequence ID" value="URJ25154.1"/>
    <property type="molecule type" value="Genomic_DNA"/>
</dbReference>
<keyword evidence="8 9" id="KW-0012">Acyltransferase</keyword>
<keyword evidence="10" id="KW-1133">Transmembrane helix</keyword>
<evidence type="ECO:0000256" key="2">
    <source>
        <dbReference type="ARBA" id="ARBA00004728"/>
    </source>
</evidence>
<reference evidence="12" key="1">
    <citation type="submission" date="2022-05" db="EMBL/GenBank/DDBJ databases">
        <title>Impact of host demography and evolutionary history on endosymbiont molecular evolution: a test in carpenter ants (Genus Camponotus) and their Blochmannia endosymbionts.</title>
        <authorList>
            <person name="Manthey J.D."/>
            <person name="Giron J.C."/>
            <person name="Hruska J.P."/>
        </authorList>
    </citation>
    <scope>NUCLEOTIDE SEQUENCE</scope>
    <source>
        <strain evidence="12">C-006</strain>
    </source>
</reference>
<organism evidence="12 13">
    <name type="scientific">Candidatus Blochmannia ocreatus</name>
    <name type="common">nom. nud.</name>
    <dbReference type="NCBI Taxonomy" id="251538"/>
    <lineage>
        <taxon>Bacteria</taxon>
        <taxon>Pseudomonadati</taxon>
        <taxon>Pseudomonadota</taxon>
        <taxon>Gammaproteobacteria</taxon>
        <taxon>Enterobacterales</taxon>
        <taxon>Enterobacteriaceae</taxon>
        <taxon>ant endosymbionts</taxon>
        <taxon>Candidatus Blochmanniella</taxon>
    </lineage>
</organism>
<proteinExistence type="inferred from homology"/>
<gene>
    <name evidence="12" type="ORF">M9405_00225</name>
</gene>
<dbReference type="CDD" id="cd07989">
    <property type="entry name" value="LPLAT_AGPAT-like"/>
    <property type="match status" value="1"/>
</dbReference>
<dbReference type="InterPro" id="IPR002123">
    <property type="entry name" value="Plipid/glycerol_acylTrfase"/>
</dbReference>
<evidence type="ECO:0000256" key="8">
    <source>
        <dbReference type="ARBA" id="ARBA00023315"/>
    </source>
</evidence>
<keyword evidence="9" id="KW-0443">Lipid metabolism</keyword>
<dbReference type="Proteomes" id="UP001056834">
    <property type="component" value="Chromosome"/>
</dbReference>
<comment type="pathway">
    <text evidence="3">Lipid metabolism.</text>
</comment>
<dbReference type="Pfam" id="PF01553">
    <property type="entry name" value="Acyltransferase"/>
    <property type="match status" value="1"/>
</dbReference>
<comment type="pathway">
    <text evidence="2">Phospholipid metabolism; CDP-diacylglycerol biosynthesis; CDP-diacylglycerol from sn-glycerol 3-phosphate: step 2/3.</text>
</comment>
<comment type="similarity">
    <text evidence="4 9">Belongs to the 1-acyl-sn-glycerol-3-phosphate acyltransferase family.</text>
</comment>
<dbReference type="InterPro" id="IPR004552">
    <property type="entry name" value="AGP_acyltrans"/>
</dbReference>
<evidence type="ECO:0000313" key="13">
    <source>
        <dbReference type="Proteomes" id="UP001056834"/>
    </source>
</evidence>
<dbReference type="PANTHER" id="PTHR10434:SF11">
    <property type="entry name" value="1-ACYL-SN-GLYCEROL-3-PHOSPHATE ACYLTRANSFERASE"/>
    <property type="match status" value="1"/>
</dbReference>
<keyword evidence="9" id="KW-1208">Phospholipid metabolism</keyword>
<accession>A0ABY4ST49</accession>